<keyword evidence="2" id="KW-1185">Reference proteome</keyword>
<gene>
    <name evidence="1" type="ORF">Thini_3178</name>
</gene>
<evidence type="ECO:0000313" key="1">
    <source>
        <dbReference type="EMBL" id="EIJ35701.1"/>
    </source>
</evidence>
<dbReference type="EMBL" id="JH651384">
    <property type="protein sequence ID" value="EIJ35701.1"/>
    <property type="molecule type" value="Genomic_DNA"/>
</dbReference>
<dbReference type="RefSeq" id="WP_002709601.1">
    <property type="nucleotide sequence ID" value="NZ_JH651384.1"/>
</dbReference>
<name>A0A656HF51_THINJ</name>
<dbReference type="OrthoDB" id="5622935at2"/>
<sequence>MKITNYFLPALLLFAVAGCDRLEKDVMSAPDDDTLDRYGLDTVKLGDKRAEAGKQLQALLDKPMQCKPGKTGLGDSRKAYVLEECTATPANGEVGNLWDEKLSFFKAVFVENQLCSLELQLKTSGDYEALYDAHGKKILNLFGKPDEATAKGVVWQREGDEATLKDLGNGRINVEIRNKKVMQALHHKG</sequence>
<evidence type="ECO:0008006" key="3">
    <source>
        <dbReference type="Google" id="ProtNLM"/>
    </source>
</evidence>
<dbReference type="Proteomes" id="UP000005317">
    <property type="component" value="Unassembled WGS sequence"/>
</dbReference>
<organism evidence="1 2">
    <name type="scientific">Thiothrix nivea (strain ATCC 35100 / DSM 5205 / JP2)</name>
    <dbReference type="NCBI Taxonomy" id="870187"/>
    <lineage>
        <taxon>Bacteria</taxon>
        <taxon>Pseudomonadati</taxon>
        <taxon>Pseudomonadota</taxon>
        <taxon>Gammaproteobacteria</taxon>
        <taxon>Thiotrichales</taxon>
        <taxon>Thiotrichaceae</taxon>
        <taxon>Thiothrix</taxon>
    </lineage>
</organism>
<evidence type="ECO:0000313" key="2">
    <source>
        <dbReference type="Proteomes" id="UP000005317"/>
    </source>
</evidence>
<reference evidence="2" key="1">
    <citation type="journal article" date="2011" name="Stand. Genomic Sci.">
        <title>Genome sequence of the filamentous, gliding Thiothrix nivea neotype strain (JP2(T)).</title>
        <authorList>
            <person name="Lapidus A."/>
            <person name="Nolan M."/>
            <person name="Lucas S."/>
            <person name="Glavina Del Rio T."/>
            <person name="Tice H."/>
            <person name="Cheng J.F."/>
            <person name="Tapia R."/>
            <person name="Han C."/>
            <person name="Goodwin L."/>
            <person name="Pitluck S."/>
            <person name="Liolios K."/>
            <person name="Pagani I."/>
            <person name="Ivanova N."/>
            <person name="Huntemann M."/>
            <person name="Mavromatis K."/>
            <person name="Mikhailova N."/>
            <person name="Pati A."/>
            <person name="Chen A."/>
            <person name="Palaniappan K."/>
            <person name="Land M."/>
            <person name="Brambilla E.M."/>
            <person name="Rohde M."/>
            <person name="Abt B."/>
            <person name="Verbarg S."/>
            <person name="Goker M."/>
            <person name="Bristow J."/>
            <person name="Eisen J.A."/>
            <person name="Markowitz V."/>
            <person name="Hugenholtz P."/>
            <person name="Kyrpides N.C."/>
            <person name="Klenk H.P."/>
            <person name="Woyke T."/>
        </authorList>
    </citation>
    <scope>NUCLEOTIDE SEQUENCE [LARGE SCALE GENOMIC DNA]</scope>
    <source>
        <strain evidence="2">ATCC 35100 / DSM 5205 / JP2</strain>
    </source>
</reference>
<accession>A0A656HF51</accession>
<dbReference type="PROSITE" id="PS51257">
    <property type="entry name" value="PROKAR_LIPOPROTEIN"/>
    <property type="match status" value="1"/>
</dbReference>
<protein>
    <recommendedName>
        <fullName evidence="3">Lipoprotein</fullName>
    </recommendedName>
</protein>
<dbReference type="AlphaFoldDB" id="A0A656HF51"/>
<proteinExistence type="predicted"/>